<dbReference type="SUPFAM" id="SSF47413">
    <property type="entry name" value="lambda repressor-like DNA-binding domains"/>
    <property type="match status" value="1"/>
</dbReference>
<keyword evidence="1" id="KW-0238">DNA-binding</keyword>
<accession>A0A316I5W0</accession>
<dbReference type="NCBIfam" id="TIGR02607">
    <property type="entry name" value="antidote_HigA"/>
    <property type="match status" value="1"/>
</dbReference>
<evidence type="ECO:0000313" key="4">
    <source>
        <dbReference type="Proteomes" id="UP000245812"/>
    </source>
</evidence>
<dbReference type="PANTHER" id="PTHR36924">
    <property type="entry name" value="ANTITOXIN HIGA-1"/>
    <property type="match status" value="1"/>
</dbReference>
<evidence type="ECO:0000259" key="2">
    <source>
        <dbReference type="PROSITE" id="PS50943"/>
    </source>
</evidence>
<proteinExistence type="predicted"/>
<dbReference type="PANTHER" id="PTHR36924:SF1">
    <property type="entry name" value="ANTITOXIN HIGA-1"/>
    <property type="match status" value="1"/>
</dbReference>
<protein>
    <submittedName>
        <fullName evidence="3">Addiction module HigA family antidote</fullName>
    </submittedName>
</protein>
<dbReference type="SMART" id="SM00530">
    <property type="entry name" value="HTH_XRE"/>
    <property type="match status" value="1"/>
</dbReference>
<dbReference type="InterPro" id="IPR013430">
    <property type="entry name" value="Toxin_antidote_HigA"/>
</dbReference>
<dbReference type="Proteomes" id="UP000245812">
    <property type="component" value="Unassembled WGS sequence"/>
</dbReference>
<dbReference type="RefSeq" id="WP_109723267.1">
    <property type="nucleotide sequence ID" value="NZ_MSZV01000030.1"/>
</dbReference>
<dbReference type="InterPro" id="IPR001387">
    <property type="entry name" value="Cro/C1-type_HTH"/>
</dbReference>
<dbReference type="OrthoDB" id="9793869at2"/>
<feature type="domain" description="HTH cro/C1-type" evidence="2">
    <location>
        <begin position="25"/>
        <end position="70"/>
    </location>
</feature>
<dbReference type="EMBL" id="QGHC01000005">
    <property type="protein sequence ID" value="PWK88656.1"/>
    <property type="molecule type" value="Genomic_DNA"/>
</dbReference>
<organism evidence="3 4">
    <name type="scientific">Fulvimonas soli</name>
    <dbReference type="NCBI Taxonomy" id="155197"/>
    <lineage>
        <taxon>Bacteria</taxon>
        <taxon>Pseudomonadati</taxon>
        <taxon>Pseudomonadota</taxon>
        <taxon>Gammaproteobacteria</taxon>
        <taxon>Lysobacterales</taxon>
        <taxon>Rhodanobacteraceae</taxon>
        <taxon>Fulvimonas</taxon>
    </lineage>
</organism>
<keyword evidence="4" id="KW-1185">Reference proteome</keyword>
<dbReference type="Pfam" id="PF01381">
    <property type="entry name" value="HTH_3"/>
    <property type="match status" value="1"/>
</dbReference>
<name>A0A316I5W0_9GAMM</name>
<reference evidence="3 4" key="1">
    <citation type="submission" date="2018-05" db="EMBL/GenBank/DDBJ databases">
        <title>Genomic Encyclopedia of Type Strains, Phase IV (KMG-IV): sequencing the most valuable type-strain genomes for metagenomic binning, comparative biology and taxonomic classification.</title>
        <authorList>
            <person name="Goeker M."/>
        </authorList>
    </citation>
    <scope>NUCLEOTIDE SEQUENCE [LARGE SCALE GENOMIC DNA]</scope>
    <source>
        <strain evidence="3 4">DSM 14263</strain>
    </source>
</reference>
<evidence type="ECO:0000256" key="1">
    <source>
        <dbReference type="ARBA" id="ARBA00023125"/>
    </source>
</evidence>
<comment type="caution">
    <text evidence="3">The sequence shown here is derived from an EMBL/GenBank/DDBJ whole genome shotgun (WGS) entry which is preliminary data.</text>
</comment>
<dbReference type="PROSITE" id="PS50943">
    <property type="entry name" value="HTH_CROC1"/>
    <property type="match status" value="1"/>
</dbReference>
<gene>
    <name evidence="3" type="ORF">C7456_105189</name>
</gene>
<dbReference type="AlphaFoldDB" id="A0A316I5W0"/>
<dbReference type="CDD" id="cd00093">
    <property type="entry name" value="HTH_XRE"/>
    <property type="match status" value="1"/>
</dbReference>
<evidence type="ECO:0000313" key="3">
    <source>
        <dbReference type="EMBL" id="PWK88656.1"/>
    </source>
</evidence>
<dbReference type="Gene3D" id="1.10.260.40">
    <property type="entry name" value="lambda repressor-like DNA-binding domains"/>
    <property type="match status" value="1"/>
</dbReference>
<dbReference type="InterPro" id="IPR010982">
    <property type="entry name" value="Lambda_DNA-bd_dom_sf"/>
</dbReference>
<dbReference type="GO" id="GO:0003677">
    <property type="term" value="F:DNA binding"/>
    <property type="evidence" value="ECO:0007669"/>
    <property type="project" value="UniProtKB-KW"/>
</dbReference>
<sequence length="98" mass="10882">MARPPLRPVHPGEILAEEFMKPMELSSNALARAIGVTPARVNEIVNGKRGITADTALRLSRYFGTTADVWMNLQARFDLETAKRELAETLKHIQPRAG</sequence>